<protein>
    <submittedName>
        <fullName evidence="9">Beta-galactosidase/beta-glucuronidase</fullName>
    </submittedName>
</protein>
<reference evidence="9 10" key="1">
    <citation type="submission" date="2020-08" db="EMBL/GenBank/DDBJ databases">
        <title>Sequencing the genomes of 1000 actinobacteria strains.</title>
        <authorList>
            <person name="Klenk H.-P."/>
        </authorList>
    </citation>
    <scope>NUCLEOTIDE SEQUENCE [LARGE SCALE GENOMIC DNA]</scope>
    <source>
        <strain evidence="9 10">DSM 43851</strain>
    </source>
</reference>
<feature type="domain" description="Glycoside hydrolase family 2 immunoglobulin-like beta-sandwich" evidence="6">
    <location>
        <begin position="244"/>
        <end position="341"/>
    </location>
</feature>
<dbReference type="InterPro" id="IPR041351">
    <property type="entry name" value="Ig_GlcNase"/>
</dbReference>
<evidence type="ECO:0000259" key="8">
    <source>
        <dbReference type="Pfam" id="PF22666"/>
    </source>
</evidence>
<evidence type="ECO:0000259" key="7">
    <source>
        <dbReference type="Pfam" id="PF18368"/>
    </source>
</evidence>
<dbReference type="SUPFAM" id="SSF49785">
    <property type="entry name" value="Galactose-binding domain-like"/>
    <property type="match status" value="1"/>
</dbReference>
<keyword evidence="3" id="KW-0326">Glycosidase</keyword>
<feature type="domain" description="Exo-beta-D-glucosaminidase Ig-fold" evidence="7">
    <location>
        <begin position="809"/>
        <end position="923"/>
    </location>
</feature>
<dbReference type="SUPFAM" id="SSF51445">
    <property type="entry name" value="(Trans)glycosidases"/>
    <property type="match status" value="1"/>
</dbReference>
<dbReference type="Pfam" id="PF00703">
    <property type="entry name" value="Glyco_hydro_2"/>
    <property type="match status" value="1"/>
</dbReference>
<dbReference type="InterPro" id="IPR043534">
    <property type="entry name" value="EBDG/EBM"/>
</dbReference>
<sequence>MRRTLGTALACAVVMSLVAATAAVPGEAAPATGATGLETLGLHGWQVQSSADAKQSGEEVSKPGFDTATWLKVRPDDGGAPGTEIGALVQNGKCPNVYFSDNMRKCFGFTDDNAGPVTVPQFAVPWWFRTDFTPDLRNGGTAQLIVNGVIGKADVWVNGRQVATSATVTGAYTKFTFDVSKILTNGRNTLALEVYPNDPGKMFTVSDIDWNQVPPDNNTGIHFPVQLRVSGALTNGNARVLQDNAKDLSRSTLTPKTDVANNTDRTVTSLAKATVTAPDGRKTTVQQTVTLEPHTTRTVTFHPIVIDHPKMWWPYSLGSQPLYTLTTDVQGSGTSEQFGIRTVTTELVGPSPAAPEGVRRYAINGKPLVIRGAGFAEDLFLRYDSADIARQVGLLKNMGVNLVRVEGHFLPDDFYQQMDRAGIMVNAGWSCCDRWELPTSEKGVTDEDFKIIQLSAQTVGERLRDHPSVITFNWSDNQPTPRQEAVSLQGFKDADFTQPVVASAEYKASPQLGQAGEKEGPYDYVPPSYWYDTTHFDPTDDSRTNVGGSWGFDSEQSAGDTVPTLDSLNRFMSADEQAKLWQDPAYNQYHLNFEADHGGYNFGTLFTFDTAMANRYGQWSSLRQYVQQAQVQNYENTRSQFEAFIDHSTNQPTPATGTIYWQGNKGWPSLLWTLYNNDGDQAGSFFGAKKANEPLHVLYSYDDGGVTIDNLGADMQDGLTVQSKVYDTSGKVLDDQRSAPTSLASQQVRNDVLKPKTPAVTTPPAKAGTYFVELLLRKGNQVVDRNVYWLSTQQDVVDWPASYGNPQATMTQYADLQGLQGLQQAKVSAVAASQKQRDGKQATKVTVTNTSKQPIVGFFLRADIRRGNADGTEKPGDNQVTSGLWSDNDVTLWPGESQTLTVTYDAADLRGATPVVSLQGWNLPRFDVKAGSDLVSCAAQEAAAAARDILHVG</sequence>
<evidence type="ECO:0000256" key="3">
    <source>
        <dbReference type="ARBA" id="ARBA00023295"/>
    </source>
</evidence>
<comment type="similarity">
    <text evidence="1">Belongs to the glycosyl hydrolase 2 family.</text>
</comment>
<dbReference type="EMBL" id="JACHIR010000001">
    <property type="protein sequence ID" value="MBB5896693.1"/>
    <property type="molecule type" value="Genomic_DNA"/>
</dbReference>
<feature type="region of interest" description="Disordered" evidence="4">
    <location>
        <begin position="51"/>
        <end position="77"/>
    </location>
</feature>
<dbReference type="InterPro" id="IPR036156">
    <property type="entry name" value="Beta-gal/glucu_dom_sf"/>
</dbReference>
<evidence type="ECO:0000313" key="9">
    <source>
        <dbReference type="EMBL" id="MBB5896693.1"/>
    </source>
</evidence>
<evidence type="ECO:0000256" key="1">
    <source>
        <dbReference type="ARBA" id="ARBA00007401"/>
    </source>
</evidence>
<dbReference type="InterPro" id="IPR006102">
    <property type="entry name" value="Ig-like_GH2"/>
</dbReference>
<dbReference type="RefSeq" id="WP_184868291.1">
    <property type="nucleotide sequence ID" value="NZ_BAAAWY010000061.1"/>
</dbReference>
<dbReference type="InterPro" id="IPR013783">
    <property type="entry name" value="Ig-like_fold"/>
</dbReference>
<dbReference type="InterPro" id="IPR008979">
    <property type="entry name" value="Galactose-bd-like_sf"/>
</dbReference>
<dbReference type="Gene3D" id="2.60.120.260">
    <property type="entry name" value="Galactose-binding domain-like"/>
    <property type="match status" value="1"/>
</dbReference>
<dbReference type="PANTHER" id="PTHR43536">
    <property type="entry name" value="MANNOSYLGLYCOPROTEIN ENDO-BETA-MANNOSIDASE"/>
    <property type="match status" value="1"/>
</dbReference>
<dbReference type="PANTHER" id="PTHR43536:SF1">
    <property type="entry name" value="MANNOSYLGLYCOPROTEIN ENDO-BETA-MANNOSIDASE"/>
    <property type="match status" value="1"/>
</dbReference>
<feature type="chain" id="PRO_5039719137" evidence="5">
    <location>
        <begin position="23"/>
        <end position="953"/>
    </location>
</feature>
<comment type="caution">
    <text evidence="9">The sequence shown here is derived from an EMBL/GenBank/DDBJ whole genome shotgun (WGS) entry which is preliminary data.</text>
</comment>
<dbReference type="SUPFAM" id="SSF49303">
    <property type="entry name" value="beta-Galactosidase/glucuronidase domain"/>
    <property type="match status" value="3"/>
</dbReference>
<dbReference type="Gene3D" id="3.20.20.80">
    <property type="entry name" value="Glycosidases"/>
    <property type="match status" value="1"/>
</dbReference>
<feature type="domain" description="Beta-mannosidase-like galactose-binding" evidence="8">
    <location>
        <begin position="45"/>
        <end position="195"/>
    </location>
</feature>
<dbReference type="AlphaFoldDB" id="A0A7W9NLV2"/>
<proteinExistence type="inferred from homology"/>
<evidence type="ECO:0000256" key="2">
    <source>
        <dbReference type="ARBA" id="ARBA00022801"/>
    </source>
</evidence>
<evidence type="ECO:0000256" key="4">
    <source>
        <dbReference type="SAM" id="MobiDB-lite"/>
    </source>
</evidence>
<dbReference type="GO" id="GO:0005975">
    <property type="term" value="P:carbohydrate metabolic process"/>
    <property type="evidence" value="ECO:0007669"/>
    <property type="project" value="InterPro"/>
</dbReference>
<dbReference type="Pfam" id="PF22666">
    <property type="entry name" value="Glyco_hydro_2_N2"/>
    <property type="match status" value="1"/>
</dbReference>
<dbReference type="GO" id="GO:0004553">
    <property type="term" value="F:hydrolase activity, hydrolyzing O-glycosyl compounds"/>
    <property type="evidence" value="ECO:0007669"/>
    <property type="project" value="InterPro"/>
</dbReference>
<keyword evidence="10" id="KW-1185">Reference proteome</keyword>
<dbReference type="Pfam" id="PF18368">
    <property type="entry name" value="Ig_GlcNase"/>
    <property type="match status" value="1"/>
</dbReference>
<dbReference type="Gene3D" id="2.60.40.10">
    <property type="entry name" value="Immunoglobulins"/>
    <property type="match status" value="3"/>
</dbReference>
<dbReference type="Proteomes" id="UP000585638">
    <property type="component" value="Unassembled WGS sequence"/>
</dbReference>
<dbReference type="InterPro" id="IPR054593">
    <property type="entry name" value="Beta-mannosidase-like_N2"/>
</dbReference>
<evidence type="ECO:0000259" key="6">
    <source>
        <dbReference type="Pfam" id="PF00703"/>
    </source>
</evidence>
<evidence type="ECO:0000256" key="5">
    <source>
        <dbReference type="SAM" id="SignalP"/>
    </source>
</evidence>
<feature type="signal peptide" evidence="5">
    <location>
        <begin position="1"/>
        <end position="22"/>
    </location>
</feature>
<evidence type="ECO:0000313" key="10">
    <source>
        <dbReference type="Proteomes" id="UP000585638"/>
    </source>
</evidence>
<dbReference type="InterPro" id="IPR017853">
    <property type="entry name" value="GH"/>
</dbReference>
<keyword evidence="2" id="KW-0378">Hydrolase</keyword>
<accession>A0A7W9NLV2</accession>
<name>A0A7W9NLV2_9PSEU</name>
<gene>
    <name evidence="9" type="ORF">BJ998_007889</name>
</gene>
<organism evidence="9 10">
    <name type="scientific">Kutzneria kofuensis</name>
    <dbReference type="NCBI Taxonomy" id="103725"/>
    <lineage>
        <taxon>Bacteria</taxon>
        <taxon>Bacillati</taxon>
        <taxon>Actinomycetota</taxon>
        <taxon>Actinomycetes</taxon>
        <taxon>Pseudonocardiales</taxon>
        <taxon>Pseudonocardiaceae</taxon>
        <taxon>Kutzneria</taxon>
    </lineage>
</organism>
<keyword evidence="5" id="KW-0732">Signal</keyword>